<dbReference type="AlphaFoldDB" id="R0MAL6"/>
<reference evidence="1 2" key="1">
    <citation type="journal article" date="2013" name="BMC Genomics">
        <title>Comparative genomics of parasitic silkworm microsporidia reveal an association between genome expansion and host adaptation.</title>
        <authorList>
            <person name="Pan G."/>
            <person name="Xu J."/>
            <person name="Li T."/>
            <person name="Xia Q."/>
            <person name="Liu S.L."/>
            <person name="Zhang G."/>
            <person name="Li S."/>
            <person name="Li C."/>
            <person name="Liu H."/>
            <person name="Yang L."/>
            <person name="Liu T."/>
            <person name="Zhang X."/>
            <person name="Wu Z."/>
            <person name="Fan W."/>
            <person name="Dang X."/>
            <person name="Xiang H."/>
            <person name="Tao M."/>
            <person name="Li Y."/>
            <person name="Hu J."/>
            <person name="Li Z."/>
            <person name="Lin L."/>
            <person name="Luo J."/>
            <person name="Geng L."/>
            <person name="Wang L."/>
            <person name="Long M."/>
            <person name="Wan Y."/>
            <person name="He N."/>
            <person name="Zhang Z."/>
            <person name="Lu C."/>
            <person name="Keeling P.J."/>
            <person name="Wang J."/>
            <person name="Xiang Z."/>
            <person name="Zhou Z."/>
        </authorList>
    </citation>
    <scope>NUCLEOTIDE SEQUENCE [LARGE SCALE GENOMIC DNA]</scope>
    <source>
        <strain evidence="2">CQ1 / CVCC 102059</strain>
    </source>
</reference>
<evidence type="ECO:0000313" key="2">
    <source>
        <dbReference type="Proteomes" id="UP000016927"/>
    </source>
</evidence>
<accession>R0MAL6</accession>
<dbReference type="VEuPathDB" id="MicrosporidiaDB:NBO_11g0070"/>
<proteinExistence type="predicted"/>
<gene>
    <name evidence="1" type="ORF">NBO_11g0070</name>
</gene>
<dbReference type="EMBL" id="KB908919">
    <property type="protein sequence ID" value="EOB14999.1"/>
    <property type="molecule type" value="Genomic_DNA"/>
</dbReference>
<dbReference type="Proteomes" id="UP000016927">
    <property type="component" value="Unassembled WGS sequence"/>
</dbReference>
<protein>
    <submittedName>
        <fullName evidence="1">Uncharacterized protein</fullName>
    </submittedName>
</protein>
<name>R0MAL6_NOSB1</name>
<sequence>MDDTLLKYKTSSRFKIFSTFEEYLQEKMPIHAQDEEFNLFCQFISNSKLKLDLVIYKMNDYSISSLPFYVNYLFFNYKIDGFKVLVSRFNEEQDNDNKIVIYNCIRLLINHLELKDLLNLVDQGVLNILVGEYGNEKGLPIEDLGLSNFYLKFLGYFTFEEMANMSTAQLKTFIEKDIGVMKIISMCTENIFNLEDILSKDKYLRFYIENCTVNMDLLKKLNSNYNPYTLYLLFDKLRDEELYCKTRLSKLTPAKRTSLFILFSRDDEWFKQVRYRRIAIS</sequence>
<evidence type="ECO:0000313" key="1">
    <source>
        <dbReference type="EMBL" id="EOB14999.1"/>
    </source>
</evidence>
<dbReference type="HOGENOM" id="CLU_990772_0_0_1"/>
<keyword evidence="2" id="KW-1185">Reference proteome</keyword>
<organism evidence="1 2">
    <name type="scientific">Nosema bombycis (strain CQ1 / CVCC 102059)</name>
    <name type="common">Microsporidian parasite</name>
    <name type="synonym">Pebrine of silkworm</name>
    <dbReference type="NCBI Taxonomy" id="578461"/>
    <lineage>
        <taxon>Eukaryota</taxon>
        <taxon>Fungi</taxon>
        <taxon>Fungi incertae sedis</taxon>
        <taxon>Microsporidia</taxon>
        <taxon>Nosematidae</taxon>
        <taxon>Nosema</taxon>
    </lineage>
</organism>